<comment type="caution">
    <text evidence="10">The sequence shown here is derived from an EMBL/GenBank/DDBJ whole genome shotgun (WGS) entry which is preliminary data.</text>
</comment>
<gene>
    <name evidence="10" type="ORF">FEF09_12370</name>
</gene>
<keyword evidence="4" id="KW-0378">Hydrolase</keyword>
<evidence type="ECO:0000256" key="2">
    <source>
        <dbReference type="ARBA" id="ARBA00012566"/>
    </source>
</evidence>
<dbReference type="EMBL" id="VOHS01000010">
    <property type="protein sequence ID" value="TWW00132.1"/>
    <property type="molecule type" value="Genomic_DNA"/>
</dbReference>
<dbReference type="GO" id="GO:0005975">
    <property type="term" value="P:carbohydrate metabolic process"/>
    <property type="evidence" value="ECO:0007669"/>
    <property type="project" value="InterPro"/>
</dbReference>
<evidence type="ECO:0000313" key="10">
    <source>
        <dbReference type="EMBL" id="TWW00132.1"/>
    </source>
</evidence>
<evidence type="ECO:0000256" key="4">
    <source>
        <dbReference type="ARBA" id="ARBA00022801"/>
    </source>
</evidence>
<dbReference type="SUPFAM" id="SSF51445">
    <property type="entry name" value="(Trans)glycosidases"/>
    <property type="match status" value="1"/>
</dbReference>
<dbReference type="PROSITE" id="PS01095">
    <property type="entry name" value="GH18_1"/>
    <property type="match status" value="1"/>
</dbReference>
<dbReference type="InterPro" id="IPR017853">
    <property type="entry name" value="GH"/>
</dbReference>
<evidence type="ECO:0000256" key="3">
    <source>
        <dbReference type="ARBA" id="ARBA00022729"/>
    </source>
</evidence>
<evidence type="ECO:0000256" key="5">
    <source>
        <dbReference type="ARBA" id="ARBA00023295"/>
    </source>
</evidence>
<dbReference type="InterPro" id="IPR057016">
    <property type="entry name" value="EndoS_F2-like_TIM-barrel"/>
</dbReference>
<evidence type="ECO:0000259" key="9">
    <source>
        <dbReference type="Pfam" id="PF23916"/>
    </source>
</evidence>
<feature type="signal peptide" evidence="8">
    <location>
        <begin position="1"/>
        <end position="26"/>
    </location>
</feature>
<proteinExistence type="inferred from homology"/>
<comment type="similarity">
    <text evidence="1">Belongs to the glycosyl hydrolase 18 family.</text>
</comment>
<dbReference type="Proteomes" id="UP000318815">
    <property type="component" value="Unassembled WGS sequence"/>
</dbReference>
<sequence>MKPKFYFMLKYAILFACIGAVLTLSNSCKKDNTPDQPGNGGGTDTTHEEDRSPFYGITLTKRPAMVSYWGGCCYDRSSVGPLDAVPDGVDVVNIFTLGIGRTAAGGWEFEHRGVSGQNEWTDVLTKAYALQKRGIRVVATSFAGSLVKLSAAAADSMAKVVRDSLDKWKLDGIDLDLEYSSGRTANIDSGVIALSKVAGPASGTGRILSVVDYNNYNTAQIKRSKQYLDYVQTMSYWNKANQIRSIVKSYTDAIGSQQNVLIGVGAGCAITAGQQTPAGEELKIADTLRTSFQGAGMMEFIFGCSYHNKDQNGNITKDVSYTTNILARLKKP</sequence>
<organism evidence="10 11">
    <name type="scientific">Chitinophaga pinensis</name>
    <dbReference type="NCBI Taxonomy" id="79329"/>
    <lineage>
        <taxon>Bacteria</taxon>
        <taxon>Pseudomonadati</taxon>
        <taxon>Bacteroidota</taxon>
        <taxon>Chitinophagia</taxon>
        <taxon>Chitinophagales</taxon>
        <taxon>Chitinophagaceae</taxon>
        <taxon>Chitinophaga</taxon>
    </lineage>
</organism>
<evidence type="ECO:0000256" key="1">
    <source>
        <dbReference type="ARBA" id="ARBA00009336"/>
    </source>
</evidence>
<evidence type="ECO:0000313" key="11">
    <source>
        <dbReference type="Proteomes" id="UP000318815"/>
    </source>
</evidence>
<dbReference type="EC" id="3.2.1.96" evidence="2"/>
<comment type="catalytic activity">
    <reaction evidence="6">
        <text>an N(4)-(oligosaccharide-(1-&gt;3)-[oligosaccharide-(1-&gt;6)]-beta-D-Man-(1-&gt;4)-beta-D-GlcNAc-(1-&gt;4)-alpha-D-GlcNAc)-L-asparaginyl-[protein] + H2O = an oligosaccharide-(1-&gt;3)-[oligosaccharide-(1-&gt;6)]-beta-D-Man-(1-&gt;4)-D-GlcNAc + N(4)-(N-acetyl-beta-D-glucosaminyl)-L-asparaginyl-[protein]</text>
        <dbReference type="Rhea" id="RHEA:73067"/>
        <dbReference type="Rhea" id="RHEA-COMP:12603"/>
        <dbReference type="Rhea" id="RHEA-COMP:18176"/>
        <dbReference type="ChEBI" id="CHEBI:15377"/>
        <dbReference type="ChEBI" id="CHEBI:132248"/>
        <dbReference type="ChEBI" id="CHEBI:192714"/>
        <dbReference type="ChEBI" id="CHEBI:192715"/>
        <dbReference type="EC" id="3.2.1.96"/>
    </reaction>
</comment>
<evidence type="ECO:0000256" key="8">
    <source>
        <dbReference type="SAM" id="SignalP"/>
    </source>
</evidence>
<evidence type="ECO:0000256" key="7">
    <source>
        <dbReference type="SAM" id="MobiDB-lite"/>
    </source>
</evidence>
<dbReference type="AlphaFoldDB" id="A0A5C6LT94"/>
<evidence type="ECO:0000256" key="6">
    <source>
        <dbReference type="ARBA" id="ARBA00034414"/>
    </source>
</evidence>
<dbReference type="Gene3D" id="3.20.20.80">
    <property type="entry name" value="Glycosidases"/>
    <property type="match status" value="1"/>
</dbReference>
<keyword evidence="3 8" id="KW-0732">Signal</keyword>
<reference evidence="10 11" key="1">
    <citation type="submission" date="2019-08" db="EMBL/GenBank/DDBJ databases">
        <title>Whole genome sequencing of chitin degrading bacteria Chitinophaga pinensis YS16.</title>
        <authorList>
            <person name="Singh R.P."/>
            <person name="Manchanda G."/>
            <person name="Maurya I.K."/>
            <person name="Joshi N.K."/>
            <person name="Srivastava A.K."/>
        </authorList>
    </citation>
    <scope>NUCLEOTIDE SEQUENCE [LARGE SCALE GENOMIC DNA]</scope>
    <source>
        <strain evidence="10 11">YS-16</strain>
    </source>
</reference>
<dbReference type="OrthoDB" id="7183084at2"/>
<dbReference type="GO" id="GO:0033925">
    <property type="term" value="F:mannosyl-glycoprotein endo-beta-N-acetylglucosaminidase activity"/>
    <property type="evidence" value="ECO:0007669"/>
    <property type="project" value="UniProtKB-EC"/>
</dbReference>
<feature type="region of interest" description="Disordered" evidence="7">
    <location>
        <begin position="29"/>
        <end position="51"/>
    </location>
</feature>
<accession>A0A5C6LT94</accession>
<name>A0A5C6LT94_9BACT</name>
<protein>
    <recommendedName>
        <fullName evidence="2">mannosyl-glycoprotein endo-beta-N-acetylglucosaminidase</fullName>
        <ecNumber evidence="2">3.2.1.96</ecNumber>
    </recommendedName>
</protein>
<keyword evidence="5" id="KW-0326">Glycosidase</keyword>
<dbReference type="Pfam" id="PF23916">
    <property type="entry name" value="TIM-barrel_EndoS"/>
    <property type="match status" value="1"/>
</dbReference>
<feature type="chain" id="PRO_5022997208" description="mannosyl-glycoprotein endo-beta-N-acetylglucosaminidase" evidence="8">
    <location>
        <begin position="27"/>
        <end position="332"/>
    </location>
</feature>
<keyword evidence="11" id="KW-1185">Reference proteome</keyword>
<feature type="domain" description="Endo-beta-N-acetylglucosaminidase EndoS/F2-like TIM-barrel" evidence="9">
    <location>
        <begin position="81"/>
        <end position="263"/>
    </location>
</feature>
<dbReference type="InterPro" id="IPR001579">
    <property type="entry name" value="Glyco_hydro_18_chit_AS"/>
</dbReference>